<keyword evidence="13" id="KW-1185">Reference proteome</keyword>
<dbReference type="Gene3D" id="1.50.40.10">
    <property type="entry name" value="Mitochondrial carrier domain"/>
    <property type="match status" value="1"/>
</dbReference>
<organism evidence="12 13">
    <name type="scientific">Macrostomum lignano</name>
    <dbReference type="NCBI Taxonomy" id="282301"/>
    <lineage>
        <taxon>Eukaryota</taxon>
        <taxon>Metazoa</taxon>
        <taxon>Spiralia</taxon>
        <taxon>Lophotrochozoa</taxon>
        <taxon>Platyhelminthes</taxon>
        <taxon>Rhabditophora</taxon>
        <taxon>Macrostomorpha</taxon>
        <taxon>Macrostomida</taxon>
        <taxon>Macrostomidae</taxon>
        <taxon>Macrostomum</taxon>
    </lineage>
</organism>
<dbReference type="InterPro" id="IPR023395">
    <property type="entry name" value="MCP_dom_sf"/>
</dbReference>
<feature type="repeat" description="Solcar" evidence="10">
    <location>
        <begin position="124"/>
        <end position="216"/>
    </location>
</feature>
<evidence type="ECO:0000256" key="3">
    <source>
        <dbReference type="ARBA" id="ARBA00022448"/>
    </source>
</evidence>
<keyword evidence="3 11" id="KW-0813">Transport</keyword>
<dbReference type="Pfam" id="PF00153">
    <property type="entry name" value="Mito_carr"/>
    <property type="match status" value="3"/>
</dbReference>
<comment type="caution">
    <text evidence="12">The sequence shown here is derived from an EMBL/GenBank/DDBJ whole genome shotgun (WGS) entry which is preliminary data.</text>
</comment>
<reference evidence="12 13" key="1">
    <citation type="submission" date="2017-06" db="EMBL/GenBank/DDBJ databases">
        <title>A platform for efficient transgenesis in Macrostomum lignano, a flatworm model organism for stem cell research.</title>
        <authorList>
            <person name="Berezikov E."/>
        </authorList>
    </citation>
    <scope>NUCLEOTIDE SEQUENCE [LARGE SCALE GENOMIC DNA]</scope>
    <source>
        <strain evidence="12">DV1</strain>
        <tissue evidence="12">Whole organism</tissue>
    </source>
</reference>
<feature type="repeat" description="Solcar" evidence="10">
    <location>
        <begin position="10"/>
        <end position="114"/>
    </location>
</feature>
<comment type="subcellular location">
    <subcellularLocation>
        <location evidence="1">Mitochondrion inner membrane</location>
        <topology evidence="1">Multi-pass membrane protein</topology>
    </subcellularLocation>
</comment>
<evidence type="ECO:0000256" key="5">
    <source>
        <dbReference type="ARBA" id="ARBA00022737"/>
    </source>
</evidence>
<dbReference type="SUPFAM" id="SSF103506">
    <property type="entry name" value="Mitochondrial carrier"/>
    <property type="match status" value="1"/>
</dbReference>
<evidence type="ECO:0000256" key="11">
    <source>
        <dbReference type="RuleBase" id="RU000488"/>
    </source>
</evidence>
<gene>
    <name evidence="12" type="ORF">BOX15_Mlig033875g1</name>
</gene>
<keyword evidence="9 10" id="KW-0472">Membrane</keyword>
<dbReference type="Proteomes" id="UP000215902">
    <property type="component" value="Unassembled WGS sequence"/>
</dbReference>
<evidence type="ECO:0000256" key="2">
    <source>
        <dbReference type="ARBA" id="ARBA00006375"/>
    </source>
</evidence>
<keyword evidence="4 10" id="KW-0812">Transmembrane</keyword>
<accession>A0A267EMS5</accession>
<name>A0A267EMS5_9PLAT</name>
<evidence type="ECO:0000256" key="8">
    <source>
        <dbReference type="ARBA" id="ARBA00023128"/>
    </source>
</evidence>
<evidence type="ECO:0000256" key="4">
    <source>
        <dbReference type="ARBA" id="ARBA00022692"/>
    </source>
</evidence>
<keyword evidence="6" id="KW-0999">Mitochondrion inner membrane</keyword>
<dbReference type="FunFam" id="1.50.40.10:FF:000062">
    <property type="entry name" value="mitochondrial uncoupling protein 3"/>
    <property type="match status" value="1"/>
</dbReference>
<evidence type="ECO:0000256" key="1">
    <source>
        <dbReference type="ARBA" id="ARBA00004448"/>
    </source>
</evidence>
<evidence type="ECO:0000313" key="13">
    <source>
        <dbReference type="Proteomes" id="UP000215902"/>
    </source>
</evidence>
<evidence type="ECO:0000313" key="12">
    <source>
        <dbReference type="EMBL" id="PAA62139.1"/>
    </source>
</evidence>
<dbReference type="PROSITE" id="PS50920">
    <property type="entry name" value="SOLCAR"/>
    <property type="match status" value="3"/>
</dbReference>
<comment type="similarity">
    <text evidence="2 11">Belongs to the mitochondrial carrier (TC 2.A.29) family.</text>
</comment>
<evidence type="ECO:0000256" key="10">
    <source>
        <dbReference type="PROSITE-ProRule" id="PRU00282"/>
    </source>
</evidence>
<proteinExistence type="inferred from homology"/>
<evidence type="ECO:0000256" key="6">
    <source>
        <dbReference type="ARBA" id="ARBA00022792"/>
    </source>
</evidence>
<dbReference type="EMBL" id="NIVC01001969">
    <property type="protein sequence ID" value="PAA62139.1"/>
    <property type="molecule type" value="Genomic_DNA"/>
</dbReference>
<dbReference type="STRING" id="282301.A0A267EMS5"/>
<evidence type="ECO:0000256" key="9">
    <source>
        <dbReference type="ARBA" id="ARBA00023136"/>
    </source>
</evidence>
<dbReference type="GO" id="GO:0005743">
    <property type="term" value="C:mitochondrial inner membrane"/>
    <property type="evidence" value="ECO:0007669"/>
    <property type="project" value="UniProtKB-SubCell"/>
</dbReference>
<dbReference type="InterPro" id="IPR050391">
    <property type="entry name" value="Mito_Metabolite_Transporter"/>
</dbReference>
<dbReference type="OrthoDB" id="756301at2759"/>
<evidence type="ECO:0000256" key="7">
    <source>
        <dbReference type="ARBA" id="ARBA00022989"/>
    </source>
</evidence>
<feature type="repeat" description="Solcar" evidence="10">
    <location>
        <begin position="225"/>
        <end position="311"/>
    </location>
</feature>
<protein>
    <recommendedName>
        <fullName evidence="14">Mitochondrial uncoupling protein 4</fullName>
    </recommendedName>
</protein>
<sequence length="317" mass="34653">MSLDFYNISVRYALSCCAAAIAETATYPLDLTKTRLQITNEQLLAGSGSGKTTGASPLMASSAGQKRVGMLRTAYNIATEEGPTQLFRGLCPAVARHFVYTGCRTAFYEATRENVLGRDRDGRYAAWKSAVGGLAAGGLAQFFASPADLVKVAMQTEGRRRLLGQPARYHSGRDALRQLVRSGGLLGLWKGWLPNVQRACLVNMADMMAYDQSKRALLRHTGMPDSMLLHACASVCSGLLAAILGTPADLVKTRVMNDSSGHLYRGSLDCLVQTVKHEGFFALYKGFVPIWMRMAPWSLTFWVSYEEIRRITGLSSF</sequence>
<dbReference type="PANTHER" id="PTHR45618">
    <property type="entry name" value="MITOCHONDRIAL DICARBOXYLATE CARRIER-RELATED"/>
    <property type="match status" value="1"/>
</dbReference>
<evidence type="ECO:0008006" key="14">
    <source>
        <dbReference type="Google" id="ProtNLM"/>
    </source>
</evidence>
<dbReference type="InterPro" id="IPR018108">
    <property type="entry name" value="MCP_transmembrane"/>
</dbReference>
<dbReference type="AlphaFoldDB" id="A0A267EMS5"/>
<keyword evidence="8" id="KW-0496">Mitochondrion</keyword>
<keyword evidence="5" id="KW-0677">Repeat</keyword>
<keyword evidence="7" id="KW-1133">Transmembrane helix</keyword>